<accession>A0A8H9MEC6</accession>
<proteinExistence type="predicted"/>
<dbReference type="PANTHER" id="PTHR43975:SF2">
    <property type="entry name" value="EG:BACR7A4.14 PROTEIN-RELATED"/>
    <property type="match status" value="1"/>
</dbReference>
<gene>
    <name evidence="2" type="ORF">GCM10017566_58270</name>
</gene>
<reference evidence="2" key="1">
    <citation type="journal article" date="2014" name="Int. J. Syst. Evol. Microbiol.">
        <title>Complete genome sequence of Corynebacterium casei LMG S-19264T (=DSM 44701T), isolated from a smear-ripened cheese.</title>
        <authorList>
            <consortium name="US DOE Joint Genome Institute (JGI-PGF)"/>
            <person name="Walter F."/>
            <person name="Albersmeier A."/>
            <person name="Kalinowski J."/>
            <person name="Ruckert C."/>
        </authorList>
    </citation>
    <scope>NUCLEOTIDE SEQUENCE</scope>
    <source>
        <strain evidence="2">CGMCC 4.7679</strain>
    </source>
</reference>
<dbReference type="Proteomes" id="UP000658656">
    <property type="component" value="Unassembled WGS sequence"/>
</dbReference>
<comment type="caution">
    <text evidence="2">The sequence shown here is derived from an EMBL/GenBank/DDBJ whole genome shotgun (WGS) entry which is preliminary data.</text>
</comment>
<dbReference type="Pfam" id="PF13561">
    <property type="entry name" value="adh_short_C2"/>
    <property type="match status" value="1"/>
</dbReference>
<evidence type="ECO:0000313" key="3">
    <source>
        <dbReference type="Proteomes" id="UP000658656"/>
    </source>
</evidence>
<name>A0A8H9MEC6_9PSEU</name>
<protein>
    <submittedName>
        <fullName evidence="2">Short-chain dehydrogenase</fullName>
    </submittedName>
</protein>
<dbReference type="AlphaFoldDB" id="A0A8H9MEC6"/>
<reference evidence="2" key="2">
    <citation type="submission" date="2020-09" db="EMBL/GenBank/DDBJ databases">
        <authorList>
            <person name="Sun Q."/>
            <person name="Zhou Y."/>
        </authorList>
    </citation>
    <scope>NUCLEOTIDE SEQUENCE</scope>
    <source>
        <strain evidence="2">CGMCC 4.7679</strain>
    </source>
</reference>
<dbReference type="InterPro" id="IPR002347">
    <property type="entry name" value="SDR_fam"/>
</dbReference>
<dbReference type="PRINTS" id="PR00081">
    <property type="entry name" value="GDHRDH"/>
</dbReference>
<organism evidence="2 3">
    <name type="scientific">Amycolatopsis bartoniae</name>
    <dbReference type="NCBI Taxonomy" id="941986"/>
    <lineage>
        <taxon>Bacteria</taxon>
        <taxon>Bacillati</taxon>
        <taxon>Actinomycetota</taxon>
        <taxon>Actinomycetes</taxon>
        <taxon>Pseudonocardiales</taxon>
        <taxon>Pseudonocardiaceae</taxon>
        <taxon>Amycolatopsis</taxon>
    </lineage>
</organism>
<dbReference type="GO" id="GO:0016491">
    <property type="term" value="F:oxidoreductase activity"/>
    <property type="evidence" value="ECO:0007669"/>
    <property type="project" value="UniProtKB-KW"/>
</dbReference>
<dbReference type="RefSeq" id="WP_145937115.1">
    <property type="nucleotide sequence ID" value="NZ_BNAV01000011.1"/>
</dbReference>
<dbReference type="PANTHER" id="PTHR43975">
    <property type="entry name" value="ZGC:101858"/>
    <property type="match status" value="1"/>
</dbReference>
<evidence type="ECO:0000313" key="2">
    <source>
        <dbReference type="EMBL" id="GHF76527.1"/>
    </source>
</evidence>
<dbReference type="EMBL" id="BNAV01000011">
    <property type="protein sequence ID" value="GHF76527.1"/>
    <property type="molecule type" value="Genomic_DNA"/>
</dbReference>
<dbReference type="FunFam" id="3.40.50.720:FF:000084">
    <property type="entry name" value="Short-chain dehydrogenase reductase"/>
    <property type="match status" value="1"/>
</dbReference>
<evidence type="ECO:0000256" key="1">
    <source>
        <dbReference type="ARBA" id="ARBA00023002"/>
    </source>
</evidence>
<dbReference type="Gene3D" id="3.40.50.720">
    <property type="entry name" value="NAD(P)-binding Rossmann-like Domain"/>
    <property type="match status" value="1"/>
</dbReference>
<dbReference type="OrthoDB" id="9803333at2"/>
<dbReference type="InterPro" id="IPR036291">
    <property type="entry name" value="NAD(P)-bd_dom_sf"/>
</dbReference>
<keyword evidence="3" id="KW-1185">Reference proteome</keyword>
<sequence>MLLRDKVVVVSGVGSGLGRAIAVQCARAGADVVLAARTESRLREVAKEVDELGRRALVVPTDIDDESAVSRLVFSTVDAFGRVDSVVNNAFAMPPITGLVDVGLPEMRAALETNVLATLRLTRLFVPELEKTRGSAVMINSAVLRHSRQGFGPYKTAKSGLLAVASALATELGPRGIRVNSVAPGYIWGDHLKFYFAYLAQQRGVPAEQVYEETAATIDLRKLPEPDEIADAVVFLLSDLARAITGQCLDVNGGEYHS</sequence>
<dbReference type="NCBIfam" id="NF005909">
    <property type="entry name" value="PRK07890.1"/>
    <property type="match status" value="1"/>
</dbReference>
<dbReference type="SUPFAM" id="SSF51735">
    <property type="entry name" value="NAD(P)-binding Rossmann-fold domains"/>
    <property type="match status" value="1"/>
</dbReference>
<keyword evidence="1" id="KW-0560">Oxidoreductase</keyword>